<accession>A0ABU2B961</accession>
<evidence type="ECO:0000313" key="10">
    <source>
        <dbReference type="Proteomes" id="UP001183619"/>
    </source>
</evidence>
<dbReference type="Pfam" id="PF13333">
    <property type="entry name" value="rve_2"/>
    <property type="match status" value="1"/>
</dbReference>
<dbReference type="InterPro" id="IPR048020">
    <property type="entry name" value="Transpos_IS3"/>
</dbReference>
<evidence type="ECO:0000313" key="6">
    <source>
        <dbReference type="EMBL" id="MDR7355156.1"/>
    </source>
</evidence>
<dbReference type="EMBL" id="JAVDYF010000001">
    <property type="protein sequence ID" value="MDR7353579.1"/>
    <property type="molecule type" value="Genomic_DNA"/>
</dbReference>
<dbReference type="EMBL" id="JAVDYF010000001">
    <property type="protein sequence ID" value="MDR7353720.1"/>
    <property type="molecule type" value="Genomic_DNA"/>
</dbReference>
<evidence type="ECO:0000313" key="7">
    <source>
        <dbReference type="EMBL" id="MDR7356181.1"/>
    </source>
</evidence>
<evidence type="ECO:0000259" key="2">
    <source>
        <dbReference type="PROSITE" id="PS50994"/>
    </source>
</evidence>
<dbReference type="InterPro" id="IPR025948">
    <property type="entry name" value="HTH-like_dom"/>
</dbReference>
<evidence type="ECO:0000313" key="5">
    <source>
        <dbReference type="EMBL" id="MDR7353720.1"/>
    </source>
</evidence>
<dbReference type="InterPro" id="IPR050900">
    <property type="entry name" value="Transposase_IS3/IS150/IS904"/>
</dbReference>
<sequence length="299" mass="33909">MIRFQFVEDHRTDYSVKRMCEVLKLNASSFYKWRKARAVRNTKTCEDSLLAVRILSVFNQFNGCYGAKRIAAEISDQYEPVNHKRVARLMASMNLRGYSKKRKVKTTISRKDRSVFPDLVTRNFTADRPNKVYVGDITYLPIKGGGNMYLATVIDCFSRKLTGFALADHMRTDLIGEALAMAKDQRGSLKGAIFHSDHGSVYTSQVFQQQCKSLGVTQSMGGVGTSADNALAESFNATLKREVLQDRKVFDTMLQCRKEVFSWCVRYNTTRRHSYLKYCAPNTFEAQAFALKSISAITA</sequence>
<dbReference type="InterPro" id="IPR012337">
    <property type="entry name" value="RNaseH-like_sf"/>
</dbReference>
<keyword evidence="10" id="KW-1185">Reference proteome</keyword>
<dbReference type="PANTHER" id="PTHR46889:SF4">
    <property type="entry name" value="TRANSPOSASE INSO FOR INSERTION SEQUENCE ELEMENT IS911B-RELATED"/>
    <property type="match status" value="1"/>
</dbReference>
<protein>
    <submittedName>
        <fullName evidence="6">Transposase InsO family protein</fullName>
    </submittedName>
</protein>
<dbReference type="InterPro" id="IPR001584">
    <property type="entry name" value="Integrase_cat-core"/>
</dbReference>
<dbReference type="EMBL" id="JAVDYF010000001">
    <property type="protein sequence ID" value="MDR7356181.1"/>
    <property type="molecule type" value="Genomic_DNA"/>
</dbReference>
<name>A0ABU2B961_9CORY</name>
<evidence type="ECO:0000313" key="9">
    <source>
        <dbReference type="EMBL" id="MDR7356246.1"/>
    </source>
</evidence>
<dbReference type="EMBL" id="JAVDYF010000001">
    <property type="protein sequence ID" value="MDR7356246.1"/>
    <property type="molecule type" value="Genomic_DNA"/>
</dbReference>
<dbReference type="Proteomes" id="UP001183619">
    <property type="component" value="Unassembled WGS sequence"/>
</dbReference>
<reference evidence="6 10" key="1">
    <citation type="submission" date="2023-07" db="EMBL/GenBank/DDBJ databases">
        <title>Sequencing the genomes of 1000 actinobacteria strains.</title>
        <authorList>
            <person name="Klenk H.-P."/>
        </authorList>
    </citation>
    <scope>NUCLEOTIDE SEQUENCE [LARGE SCALE GENOMIC DNA]</scope>
    <source>
        <strain evidence="6 10">DSM 44508</strain>
    </source>
</reference>
<dbReference type="EMBL" id="JAVDYF010000001">
    <property type="protein sequence ID" value="MDR7353712.1"/>
    <property type="molecule type" value="Genomic_DNA"/>
</dbReference>
<dbReference type="EMBL" id="JAVDYF010000001">
    <property type="protein sequence ID" value="MDR7355156.1"/>
    <property type="molecule type" value="Genomic_DNA"/>
</dbReference>
<evidence type="ECO:0000313" key="4">
    <source>
        <dbReference type="EMBL" id="MDR7353712.1"/>
    </source>
</evidence>
<dbReference type="NCBIfam" id="NF033516">
    <property type="entry name" value="transpos_IS3"/>
    <property type="match status" value="1"/>
</dbReference>
<dbReference type="Gene3D" id="3.30.420.10">
    <property type="entry name" value="Ribonuclease H-like superfamily/Ribonuclease H"/>
    <property type="match status" value="1"/>
</dbReference>
<dbReference type="PANTHER" id="PTHR46889">
    <property type="entry name" value="TRANSPOSASE INSF FOR INSERTION SEQUENCE IS3B-RELATED"/>
    <property type="match status" value="1"/>
</dbReference>
<organism evidence="6 10">
    <name type="scientific">Corynebacterium felinum</name>
    <dbReference type="NCBI Taxonomy" id="131318"/>
    <lineage>
        <taxon>Bacteria</taxon>
        <taxon>Bacillati</taxon>
        <taxon>Actinomycetota</taxon>
        <taxon>Actinomycetes</taxon>
        <taxon>Mycobacteriales</taxon>
        <taxon>Corynebacteriaceae</taxon>
        <taxon>Corynebacterium</taxon>
    </lineage>
</organism>
<comment type="function">
    <text evidence="1">Involved in the transposition of the insertion sequence.</text>
</comment>
<evidence type="ECO:0000256" key="1">
    <source>
        <dbReference type="ARBA" id="ARBA00002286"/>
    </source>
</evidence>
<evidence type="ECO:0000313" key="8">
    <source>
        <dbReference type="EMBL" id="MDR7356191.1"/>
    </source>
</evidence>
<evidence type="ECO:0000313" key="3">
    <source>
        <dbReference type="EMBL" id="MDR7353579.1"/>
    </source>
</evidence>
<feature type="domain" description="Integrase catalytic" evidence="2">
    <location>
        <begin position="125"/>
        <end position="288"/>
    </location>
</feature>
<dbReference type="EMBL" id="JAVDYF010000001">
    <property type="protein sequence ID" value="MDR7356191.1"/>
    <property type="molecule type" value="Genomic_DNA"/>
</dbReference>
<gene>
    <name evidence="3" type="ORF">J2S37_000117</name>
    <name evidence="4" type="ORF">J2S37_000250</name>
    <name evidence="5" type="ORF">J2S37_000258</name>
    <name evidence="6" type="ORF">J2S37_001694</name>
    <name evidence="7" type="ORF">J2S37_002719</name>
    <name evidence="8" type="ORF">J2S37_002729</name>
    <name evidence="9" type="ORF">J2S37_002784</name>
</gene>
<comment type="caution">
    <text evidence="6">The sequence shown here is derived from an EMBL/GenBank/DDBJ whole genome shotgun (WGS) entry which is preliminary data.</text>
</comment>
<dbReference type="Pfam" id="PF13276">
    <property type="entry name" value="HTH_21"/>
    <property type="match status" value="1"/>
</dbReference>
<dbReference type="Pfam" id="PF00665">
    <property type="entry name" value="rve"/>
    <property type="match status" value="1"/>
</dbReference>
<dbReference type="PROSITE" id="PS50994">
    <property type="entry name" value="INTEGRASE"/>
    <property type="match status" value="1"/>
</dbReference>
<dbReference type="InterPro" id="IPR036397">
    <property type="entry name" value="RNaseH_sf"/>
</dbReference>
<proteinExistence type="predicted"/>
<dbReference type="SUPFAM" id="SSF53098">
    <property type="entry name" value="Ribonuclease H-like"/>
    <property type="match status" value="1"/>
</dbReference>